<gene>
    <name evidence="2" type="ORF">EPI10_031242</name>
</gene>
<organism evidence="2 3">
    <name type="scientific">Gossypium australe</name>
    <dbReference type="NCBI Taxonomy" id="47621"/>
    <lineage>
        <taxon>Eukaryota</taxon>
        <taxon>Viridiplantae</taxon>
        <taxon>Streptophyta</taxon>
        <taxon>Embryophyta</taxon>
        <taxon>Tracheophyta</taxon>
        <taxon>Spermatophyta</taxon>
        <taxon>Magnoliopsida</taxon>
        <taxon>eudicotyledons</taxon>
        <taxon>Gunneridae</taxon>
        <taxon>Pentapetalae</taxon>
        <taxon>rosids</taxon>
        <taxon>malvids</taxon>
        <taxon>Malvales</taxon>
        <taxon>Malvaceae</taxon>
        <taxon>Malvoideae</taxon>
        <taxon>Gossypium</taxon>
    </lineage>
</organism>
<dbReference type="EMBL" id="SMMG02000001">
    <property type="protein sequence ID" value="KAA3487415.1"/>
    <property type="molecule type" value="Genomic_DNA"/>
</dbReference>
<protein>
    <submittedName>
        <fullName evidence="2">Zf-CCHC domain-containing protein</fullName>
    </submittedName>
</protein>
<comment type="caution">
    <text evidence="2">The sequence shown here is derived from an EMBL/GenBank/DDBJ whole genome shotgun (WGS) entry which is preliminary data.</text>
</comment>
<reference evidence="3" key="1">
    <citation type="journal article" date="2019" name="Plant Biotechnol. J.">
        <title>Genome sequencing of the Australian wild diploid species Gossypium australe highlights disease resistance and delayed gland morphogenesis.</title>
        <authorList>
            <person name="Cai Y."/>
            <person name="Cai X."/>
            <person name="Wang Q."/>
            <person name="Wang P."/>
            <person name="Zhang Y."/>
            <person name="Cai C."/>
            <person name="Xu Y."/>
            <person name="Wang K."/>
            <person name="Zhou Z."/>
            <person name="Wang C."/>
            <person name="Geng S."/>
            <person name="Li B."/>
            <person name="Dong Q."/>
            <person name="Hou Y."/>
            <person name="Wang H."/>
            <person name="Ai P."/>
            <person name="Liu Z."/>
            <person name="Yi F."/>
            <person name="Sun M."/>
            <person name="An G."/>
            <person name="Cheng J."/>
            <person name="Zhang Y."/>
            <person name="Shi Q."/>
            <person name="Xie Y."/>
            <person name="Shi X."/>
            <person name="Chang Y."/>
            <person name="Huang F."/>
            <person name="Chen Y."/>
            <person name="Hong S."/>
            <person name="Mi L."/>
            <person name="Sun Q."/>
            <person name="Zhang L."/>
            <person name="Zhou B."/>
            <person name="Peng R."/>
            <person name="Zhang X."/>
            <person name="Liu F."/>
        </authorList>
    </citation>
    <scope>NUCLEOTIDE SEQUENCE [LARGE SCALE GENOMIC DNA]</scope>
    <source>
        <strain evidence="3">cv. PA1801</strain>
    </source>
</reference>
<feature type="coiled-coil region" evidence="1">
    <location>
        <begin position="161"/>
        <end position="191"/>
    </location>
</feature>
<name>A0A5B6X359_9ROSI</name>
<dbReference type="Proteomes" id="UP000325315">
    <property type="component" value="Unassembled WGS sequence"/>
</dbReference>
<proteinExistence type="predicted"/>
<evidence type="ECO:0000313" key="3">
    <source>
        <dbReference type="Proteomes" id="UP000325315"/>
    </source>
</evidence>
<sequence length="192" mass="22040">MDGPSIPLKQEGELLIPKKEYSRESYCSNAKEIWDKLEVTHECTNQVKKSKFFATHEMRLNKGVEAKIEKKKVVVSLKSTTNEDSESSKELDEDKEMVMFAGRFKSDEDSSDENDQEVANLCLMTIDDSKVTPNSSSSISYSFDKLQDVYDELGLEFEVMVSKYKKNISKLKNENDLLSKTNHELEEKVNKM</sequence>
<keyword evidence="1" id="KW-0175">Coiled coil</keyword>
<keyword evidence="3" id="KW-1185">Reference proteome</keyword>
<evidence type="ECO:0000313" key="2">
    <source>
        <dbReference type="EMBL" id="KAA3487415.1"/>
    </source>
</evidence>
<evidence type="ECO:0000256" key="1">
    <source>
        <dbReference type="SAM" id="Coils"/>
    </source>
</evidence>
<accession>A0A5B6X359</accession>
<dbReference type="AlphaFoldDB" id="A0A5B6X359"/>